<keyword evidence="2" id="KW-1185">Reference proteome</keyword>
<sequence>MRRAIGIYSVIGWWRERHSFKKWDSRIRYSLVVSLSSSETEVDLLTPIENEIKSRVATQIETEV</sequence>
<dbReference type="Proteomes" id="UP001519345">
    <property type="component" value="Unassembled WGS sequence"/>
</dbReference>
<proteinExistence type="predicted"/>
<comment type="caution">
    <text evidence="1">The sequence shown here is derived from an EMBL/GenBank/DDBJ whole genome shotgun (WGS) entry which is preliminary data.</text>
</comment>
<protein>
    <submittedName>
        <fullName evidence="1">Uncharacterized protein</fullName>
    </submittedName>
</protein>
<evidence type="ECO:0000313" key="2">
    <source>
        <dbReference type="Proteomes" id="UP001519345"/>
    </source>
</evidence>
<dbReference type="EMBL" id="JAGGKX010000017">
    <property type="protein sequence ID" value="MBP1970798.1"/>
    <property type="molecule type" value="Genomic_DNA"/>
</dbReference>
<name>A0ABS4IIK2_9BACI</name>
<accession>A0ABS4IIK2</accession>
<gene>
    <name evidence="1" type="ORF">J2Z83_002934</name>
</gene>
<reference evidence="1 2" key="1">
    <citation type="submission" date="2021-03" db="EMBL/GenBank/DDBJ databases">
        <title>Genomic Encyclopedia of Type Strains, Phase IV (KMG-IV): sequencing the most valuable type-strain genomes for metagenomic binning, comparative biology and taxonomic classification.</title>
        <authorList>
            <person name="Goeker M."/>
        </authorList>
    </citation>
    <scope>NUCLEOTIDE SEQUENCE [LARGE SCALE GENOMIC DNA]</scope>
    <source>
        <strain evidence="1 2">DSM 25609</strain>
    </source>
</reference>
<organism evidence="1 2">
    <name type="scientific">Virgibacillus natechei</name>
    <dbReference type="NCBI Taxonomy" id="1216297"/>
    <lineage>
        <taxon>Bacteria</taxon>
        <taxon>Bacillati</taxon>
        <taxon>Bacillota</taxon>
        <taxon>Bacilli</taxon>
        <taxon>Bacillales</taxon>
        <taxon>Bacillaceae</taxon>
        <taxon>Virgibacillus</taxon>
    </lineage>
</organism>
<dbReference type="RefSeq" id="WP_209463891.1">
    <property type="nucleotide sequence ID" value="NZ_CP110224.1"/>
</dbReference>
<evidence type="ECO:0000313" key="1">
    <source>
        <dbReference type="EMBL" id="MBP1970798.1"/>
    </source>
</evidence>